<gene>
    <name evidence="2" type="ORF">OVA965_LOCUS20583</name>
    <name evidence="3" type="ORF">TMI583_LOCUS21006</name>
</gene>
<comment type="caution">
    <text evidence="2">The sequence shown here is derived from an EMBL/GenBank/DDBJ whole genome shotgun (WGS) entry which is preliminary data.</text>
</comment>
<evidence type="ECO:0000256" key="1">
    <source>
        <dbReference type="SAM" id="MobiDB-lite"/>
    </source>
</evidence>
<proteinExistence type="predicted"/>
<dbReference type="Proteomes" id="UP000682733">
    <property type="component" value="Unassembled WGS sequence"/>
</dbReference>
<evidence type="ECO:0000313" key="3">
    <source>
        <dbReference type="EMBL" id="CAF3911116.1"/>
    </source>
</evidence>
<evidence type="ECO:0000313" key="2">
    <source>
        <dbReference type="EMBL" id="CAF1129512.1"/>
    </source>
</evidence>
<feature type="region of interest" description="Disordered" evidence="1">
    <location>
        <begin position="551"/>
        <end position="584"/>
    </location>
</feature>
<name>A0A8S2ECY4_9BILA</name>
<dbReference type="EMBL" id="CAJNOK010010988">
    <property type="protein sequence ID" value="CAF1129512.1"/>
    <property type="molecule type" value="Genomic_DNA"/>
</dbReference>
<organism evidence="2 4">
    <name type="scientific">Didymodactylos carnosus</name>
    <dbReference type="NCBI Taxonomy" id="1234261"/>
    <lineage>
        <taxon>Eukaryota</taxon>
        <taxon>Metazoa</taxon>
        <taxon>Spiralia</taxon>
        <taxon>Gnathifera</taxon>
        <taxon>Rotifera</taxon>
        <taxon>Eurotatoria</taxon>
        <taxon>Bdelloidea</taxon>
        <taxon>Philodinida</taxon>
        <taxon>Philodinidae</taxon>
        <taxon>Didymodactylos</taxon>
    </lineage>
</organism>
<accession>A0A8S2ECY4</accession>
<reference evidence="2" key="1">
    <citation type="submission" date="2021-02" db="EMBL/GenBank/DDBJ databases">
        <authorList>
            <person name="Nowell W R."/>
        </authorList>
    </citation>
    <scope>NUCLEOTIDE SEQUENCE</scope>
</reference>
<protein>
    <submittedName>
        <fullName evidence="2">Uncharacterized protein</fullName>
    </submittedName>
</protein>
<sequence length="584" mass="64546">MISGVSISKASFYAKGAELLPRVIVSLTRFKQSLFVLFKLKEGGHKVTIDKGFIDDIIKCVADNLGIFRDGGEERFCYVNIKNCEEGYCLFSKYLLETALRLFDTTTQQFSSGPFAAGEQPAGIGLLQIGERKSLEHRLLAMPYRFFLKSDLSGKITGPNGTEVNGPFHNDNPTNVSLALDVLVSKQLLSAGEYIQKGKLLVSLPVKPVNAILLPDGEAFAAANADDSVIESDSCVEKGELLLMESMSSIAYAKMTDINDDNAAAATDNNGDSKVGHKAACITISTNDEGSINMSTEADTLVHSTADVWPHIEELIVPEQNGLSLLVTTSAVTSYTTANHEYPMLKNTVTETTDIVGATVSKQSDLPIRTIAKRNLDMKVNSFICENVSSMLQFPSIVMTITDLARSSSHMLKTQRDPIIRDLVIGGVLKKDNFFASMNNSKKIRLWPGYAKLLPEKDDEESRLKFREILGKYDLDLSSYESFFSSIGSCLSTSTRFMFSESTAELMKMNCLRHLKYDDTQILYPYDVTAIEHAAELQAGVNVTGIDTFEQRSREKRHKDHAMPNVQQRKKRGYSSKTRAAEQC</sequence>
<dbReference type="EMBL" id="CAJOBA010021099">
    <property type="protein sequence ID" value="CAF3911116.1"/>
    <property type="molecule type" value="Genomic_DNA"/>
</dbReference>
<evidence type="ECO:0000313" key="4">
    <source>
        <dbReference type="Proteomes" id="UP000677228"/>
    </source>
</evidence>
<dbReference type="Proteomes" id="UP000677228">
    <property type="component" value="Unassembled WGS sequence"/>
</dbReference>
<dbReference type="AlphaFoldDB" id="A0A8S2ECY4"/>